<sequence length="290" mass="33858">MTEKVLKKHLKEKYGDFSIVRLTGGYTNDTFLLNGIHPPTVVKVSKKINVEIENEINCLNLIQETEVAPKIYDLIETDGLQIIVMEYRKGINGQSILDNNDLDRTKELYKSLGASLAKRIHSIKYNFTSSGIKECNLNELNLSLDFIPEFLIANSIEILKNINDTKDEWVLTHGDYGIHNVLYTDTNTLTVLDWEWSEWANPLTDIGWVCWFTKLHYPKYADSLNLLFIKEYKINNPIDLSPEVLRAFCVYRVWKVLHKVKKAPQEVQEEWIRRLKWTIETDIFNFTLMI</sequence>
<dbReference type="SUPFAM" id="SSF56112">
    <property type="entry name" value="Protein kinase-like (PK-like)"/>
    <property type="match status" value="1"/>
</dbReference>
<evidence type="ECO:0000313" key="3">
    <source>
        <dbReference type="Proteomes" id="UP000595254"/>
    </source>
</evidence>
<reference evidence="2 3" key="1">
    <citation type="submission" date="2021-01" db="EMBL/GenBank/DDBJ databases">
        <title>FDA dAtabase for Regulatory Grade micrObial Sequences (FDA-ARGOS): Supporting development and validation of Infectious Disease Dx tests.</title>
        <authorList>
            <person name="Nelson B."/>
            <person name="Plummer A."/>
            <person name="Tallon L."/>
            <person name="Sadzewicz L."/>
            <person name="Zhao X."/>
            <person name="Boylan J."/>
            <person name="Ott S."/>
            <person name="Bowen H."/>
            <person name="Vavikolanu K."/>
            <person name="Mehta A."/>
            <person name="Aluvathingal J."/>
            <person name="Nadendla S."/>
            <person name="Myers T."/>
            <person name="Yan Y."/>
            <person name="Sichtig H."/>
        </authorList>
    </citation>
    <scope>NUCLEOTIDE SEQUENCE [LARGE SCALE GENOMIC DNA]</scope>
    <source>
        <strain evidence="2 3">FDAARGOS_1161</strain>
    </source>
</reference>
<dbReference type="InterPro" id="IPR011009">
    <property type="entry name" value="Kinase-like_dom_sf"/>
</dbReference>
<gene>
    <name evidence="2" type="ORF">I6J18_01580</name>
</gene>
<proteinExistence type="predicted"/>
<dbReference type="Gene3D" id="3.90.1200.10">
    <property type="match status" value="1"/>
</dbReference>
<dbReference type="InterPro" id="IPR051678">
    <property type="entry name" value="AGP_Transferase"/>
</dbReference>
<dbReference type="RefSeq" id="WP_201647822.1">
    <property type="nucleotide sequence ID" value="NZ_CP068053.1"/>
</dbReference>
<dbReference type="KEGG" id="ppsr:I6J18_01580"/>
<name>A0A974NN71_PERPY</name>
<organism evidence="2 3">
    <name type="scientific">Peribacillus psychrosaccharolyticus</name>
    <name type="common">Bacillus psychrosaccharolyticus</name>
    <dbReference type="NCBI Taxonomy" id="1407"/>
    <lineage>
        <taxon>Bacteria</taxon>
        <taxon>Bacillati</taxon>
        <taxon>Bacillota</taxon>
        <taxon>Bacilli</taxon>
        <taxon>Bacillales</taxon>
        <taxon>Bacillaceae</taxon>
        <taxon>Peribacillus</taxon>
    </lineage>
</organism>
<dbReference type="PANTHER" id="PTHR21310">
    <property type="entry name" value="AMINOGLYCOSIDE PHOSPHOTRANSFERASE-RELATED-RELATED"/>
    <property type="match status" value="1"/>
</dbReference>
<dbReference type="Proteomes" id="UP000595254">
    <property type="component" value="Chromosome"/>
</dbReference>
<dbReference type="AlphaFoldDB" id="A0A974NN71"/>
<dbReference type="EMBL" id="CP068053">
    <property type="protein sequence ID" value="QQT00653.1"/>
    <property type="molecule type" value="Genomic_DNA"/>
</dbReference>
<evidence type="ECO:0000313" key="2">
    <source>
        <dbReference type="EMBL" id="QQT00653.1"/>
    </source>
</evidence>
<dbReference type="Pfam" id="PF01636">
    <property type="entry name" value="APH"/>
    <property type="match status" value="1"/>
</dbReference>
<protein>
    <submittedName>
        <fullName evidence="2">Aminoglycoside phosphotransferase family protein</fullName>
    </submittedName>
</protein>
<keyword evidence="3" id="KW-1185">Reference proteome</keyword>
<dbReference type="InterPro" id="IPR002575">
    <property type="entry name" value="Aminoglycoside_PTrfase"/>
</dbReference>
<accession>A0A974NN71</accession>
<evidence type="ECO:0000259" key="1">
    <source>
        <dbReference type="Pfam" id="PF01636"/>
    </source>
</evidence>
<feature type="domain" description="Aminoglycoside phosphotransferase" evidence="1">
    <location>
        <begin position="19"/>
        <end position="212"/>
    </location>
</feature>